<evidence type="ECO:0000313" key="8">
    <source>
        <dbReference type="EMBL" id="KAG2501892.1"/>
    </source>
</evidence>
<gene>
    <name evidence="8" type="ORF">HYH03_000390</name>
</gene>
<dbReference type="PROSITE" id="PS00022">
    <property type="entry name" value="EGF_1"/>
    <property type="match status" value="1"/>
</dbReference>
<evidence type="ECO:0000256" key="1">
    <source>
        <dbReference type="ARBA" id="ARBA00004323"/>
    </source>
</evidence>
<sequence>MWFTLVTALLLAIPLASQQSISLLASTFLRELQTFTLPHDAYIHLTDATFVRGAQGDPANVTKPTYREPEPESGSDAAVRHRCAVSKGTWCGEYIRQAPIPSRPVPRGSKDCPNACSGWGTCDHDTGFCLCPAGRGSPDCGSKEKRPCAPFHRDPHFPNKTSPENSVGPDGLDVGPATLVGWTASRCFGFCDTDVAACYCGYGKYRHIPAPPGSPPWTPPTQQGRTLVDSCQAKTDAEGKPTFSTGSGVSYEQIYGPQGYCNDLKSPTWCQCTLEQAPPCDGSVPMEKSCANQCSGHGECYSGYCRCHEGWYGMDCSRKKAGSPMEPGLHETSRPWLKSVMEIPPAALEAPPPTRRKPLIYVYDMPAAYTSRMLQYRIVTDACVWRAWTPANTTRFTGYTYGIETLFHEMLLQSEHRTFDPEEADFFYVPMYITCYFWPVMGYADFPWWHGPTGLRPHHGANMITEAHQWLSTNLPWWKRRGGRDHIWIMAADEGACWMPAVPWNTSIILTHWGRMDPNPKSNTAYVQDDYSANYHPAFDSWPGGNFRDRIAGHPCYDPKKDLVIPSFKAPQHYVHSPLLGAPPYERDILLYFRGDVGHNRIQKNYSRGIRQRIFMLAYENKWWDKHKIMIVAGGMTNGGYSEQLARSKFCLAAPGDGFATRVEDAILHGCVPLIVMDEVHAVYESILDYDSFSIRIRESALEAVPDILNAVTPAQLAKMQRHLARVWHRYVYATGPMLRSAIRDHMTGNLHNYRGGAVFPPPTPPDHPYQRHTSFPFADDAFGTIMQWLYHRIPDTRG</sequence>
<feature type="chain" id="PRO_5032381526" description="EGF-like domain-containing protein" evidence="5">
    <location>
        <begin position="19"/>
        <end position="799"/>
    </location>
</feature>
<dbReference type="InterPro" id="IPR000742">
    <property type="entry name" value="EGF"/>
</dbReference>
<evidence type="ECO:0000259" key="7">
    <source>
        <dbReference type="PROSITE" id="PS01186"/>
    </source>
</evidence>
<dbReference type="Proteomes" id="UP000612055">
    <property type="component" value="Unassembled WGS sequence"/>
</dbReference>
<dbReference type="PANTHER" id="PTHR11062">
    <property type="entry name" value="EXOSTOSIN HEPARAN SULFATE GLYCOSYLTRANSFERASE -RELATED"/>
    <property type="match status" value="1"/>
</dbReference>
<dbReference type="InterPro" id="IPR004263">
    <property type="entry name" value="Exostosin"/>
</dbReference>
<dbReference type="OrthoDB" id="1924787at2759"/>
<proteinExistence type="inferred from homology"/>
<dbReference type="PANTHER" id="PTHR11062:SF268">
    <property type="entry name" value="FAMILY PROTEIN, PUTATIVE, EXPRESSED-RELATED"/>
    <property type="match status" value="1"/>
</dbReference>
<dbReference type="PROSITE" id="PS01186">
    <property type="entry name" value="EGF_2"/>
    <property type="match status" value="1"/>
</dbReference>
<comment type="caution">
    <text evidence="8">The sequence shown here is derived from an EMBL/GenBank/DDBJ whole genome shotgun (WGS) entry which is preliminary data.</text>
</comment>
<dbReference type="Gene3D" id="2.60.120.260">
    <property type="entry name" value="Galactose-binding domain-like"/>
    <property type="match status" value="1"/>
</dbReference>
<feature type="signal peptide" evidence="5">
    <location>
        <begin position="1"/>
        <end position="18"/>
    </location>
</feature>
<dbReference type="InterPro" id="IPR040911">
    <property type="entry name" value="Exostosin_GT47"/>
</dbReference>
<accession>A0A835YHE7</accession>
<comment type="subcellular location">
    <subcellularLocation>
        <location evidence="1">Golgi apparatus membrane</location>
        <topology evidence="1">Single-pass type II membrane protein</topology>
    </subcellularLocation>
</comment>
<name>A0A835YHE7_9CHLO</name>
<dbReference type="AlphaFoldDB" id="A0A835YHE7"/>
<evidence type="ECO:0000256" key="3">
    <source>
        <dbReference type="ARBA" id="ARBA00023034"/>
    </source>
</evidence>
<organism evidence="8 9">
    <name type="scientific">Edaphochlamys debaryana</name>
    <dbReference type="NCBI Taxonomy" id="47281"/>
    <lineage>
        <taxon>Eukaryota</taxon>
        <taxon>Viridiplantae</taxon>
        <taxon>Chlorophyta</taxon>
        <taxon>core chlorophytes</taxon>
        <taxon>Chlorophyceae</taxon>
        <taxon>CS clade</taxon>
        <taxon>Chlamydomonadales</taxon>
        <taxon>Chlamydomonadales incertae sedis</taxon>
        <taxon>Edaphochlamys</taxon>
    </lineage>
</organism>
<evidence type="ECO:0000256" key="4">
    <source>
        <dbReference type="SAM" id="MobiDB-lite"/>
    </source>
</evidence>
<reference evidence="8" key="1">
    <citation type="journal article" date="2020" name="bioRxiv">
        <title>Comparative genomics of Chlamydomonas.</title>
        <authorList>
            <person name="Craig R.J."/>
            <person name="Hasan A.R."/>
            <person name="Ness R.W."/>
            <person name="Keightley P.D."/>
        </authorList>
    </citation>
    <scope>NUCLEOTIDE SEQUENCE</scope>
    <source>
        <strain evidence="8">CCAP 11/70</strain>
    </source>
</reference>
<keyword evidence="9" id="KW-1185">Reference proteome</keyword>
<feature type="domain" description="EGF-like" evidence="6 7">
    <location>
        <begin position="305"/>
        <end position="316"/>
    </location>
</feature>
<feature type="region of interest" description="Disordered" evidence="4">
    <location>
        <begin position="151"/>
        <end position="170"/>
    </location>
</feature>
<comment type="similarity">
    <text evidence="2">Belongs to the glycosyltransferase 47 family.</text>
</comment>
<evidence type="ECO:0000259" key="6">
    <source>
        <dbReference type="PROSITE" id="PS00022"/>
    </source>
</evidence>
<dbReference type="Pfam" id="PF23106">
    <property type="entry name" value="EGF_Teneurin"/>
    <property type="match status" value="1"/>
</dbReference>
<dbReference type="Pfam" id="PF03016">
    <property type="entry name" value="Exostosin_GT47"/>
    <property type="match status" value="1"/>
</dbReference>
<keyword evidence="5" id="KW-0732">Signal</keyword>
<evidence type="ECO:0000313" key="9">
    <source>
        <dbReference type="Proteomes" id="UP000612055"/>
    </source>
</evidence>
<evidence type="ECO:0000256" key="2">
    <source>
        <dbReference type="ARBA" id="ARBA00010271"/>
    </source>
</evidence>
<evidence type="ECO:0000256" key="5">
    <source>
        <dbReference type="SAM" id="SignalP"/>
    </source>
</evidence>
<feature type="region of interest" description="Disordered" evidence="4">
    <location>
        <begin position="56"/>
        <end position="79"/>
    </location>
</feature>
<dbReference type="GO" id="GO:0000139">
    <property type="term" value="C:Golgi membrane"/>
    <property type="evidence" value="ECO:0007669"/>
    <property type="project" value="UniProtKB-SubCell"/>
</dbReference>
<protein>
    <recommendedName>
        <fullName evidence="6 7">EGF-like domain-containing protein</fullName>
    </recommendedName>
</protein>
<keyword evidence="3" id="KW-0333">Golgi apparatus</keyword>
<dbReference type="GO" id="GO:0016757">
    <property type="term" value="F:glycosyltransferase activity"/>
    <property type="evidence" value="ECO:0007669"/>
    <property type="project" value="InterPro"/>
</dbReference>
<dbReference type="EMBL" id="JAEHOE010000001">
    <property type="protein sequence ID" value="KAG2501892.1"/>
    <property type="molecule type" value="Genomic_DNA"/>
</dbReference>